<keyword evidence="9" id="KW-1185">Reference proteome</keyword>
<dbReference type="Pfam" id="PF09733">
    <property type="entry name" value="VEFS-Box"/>
    <property type="match status" value="1"/>
</dbReference>
<keyword evidence="6" id="KW-0804">Transcription</keyword>
<dbReference type="RefSeq" id="XP_018229828.1">
    <property type="nucleotide sequence ID" value="XM_018374083.1"/>
</dbReference>
<sequence>MDDETSLFARQFTGNTSLYFFLHQYRQPLYLARNLNYLHKKSTSQEELSLFQTQKRRHLDSFVFEKEINVKNAAIWRIYMSHLKIPGGAKKWGFSMSFSFYATLFIFCLDGQRLYQKKVHGNGIIDTLENLQFHAEEPFKMPYSIFKKTKGGITINRVCKGQLIFSISDNDVAFMSGVRDVINESKSISQELQNVLGHEEIKKGTFFYVTFNIPRDKITNNFNVLYFNGNGDHQQTDYVLNMCFIGEIFQDTKLDLNSKISLRSKPMVKHQPLNVDEKIKISYIFKAEENNETVVRISMREDFQCPWCRGKNFHTRQRLHFHFLMNHELFSFKLEVNRSNFLQFEIKLASEYPFKRISEQKVDFRVFQWIRHVKFKHDVENILSDNGKSILFHNIMLGMDVEQNESVPINVKPKRNTQLRWPSKNKIRRRFVTPNLNNLYRSVSKRKIIPGEILSESEDDVDETWLIQRHEDILDDFMDITVSEKAFMKLWDRFIINDRPIGRCHLPDSIMRFVYSHKNILQAENLINEFWKHLLNLVQYKFIDLVTLRKSMEVVRGIHDETETN</sequence>
<dbReference type="Proteomes" id="UP000053447">
    <property type="component" value="Unassembled WGS sequence"/>
</dbReference>
<reference evidence="9" key="1">
    <citation type="journal article" date="2016" name="Nat. Commun.">
        <title>Genome analysis of three Pneumocystis species reveals adaptation mechanisms to life exclusively in mammalian hosts.</title>
        <authorList>
            <person name="Ma L."/>
            <person name="Chen Z."/>
            <person name="Huang D.W."/>
            <person name="Kutty G."/>
            <person name="Ishihara M."/>
            <person name="Wang H."/>
            <person name="Abouelleil A."/>
            <person name="Bishop L."/>
            <person name="Davey E."/>
            <person name="Deng R."/>
            <person name="Deng X."/>
            <person name="Fan L."/>
            <person name="Fantoni G."/>
            <person name="Fitzgerald M."/>
            <person name="Gogineni E."/>
            <person name="Goldberg J.M."/>
            <person name="Handley G."/>
            <person name="Hu X."/>
            <person name="Huber C."/>
            <person name="Jiao X."/>
            <person name="Jones K."/>
            <person name="Levin J.Z."/>
            <person name="Liu Y."/>
            <person name="Macdonald P."/>
            <person name="Melnikov A."/>
            <person name="Raley C."/>
            <person name="Sassi M."/>
            <person name="Sherman B.T."/>
            <person name="Song X."/>
            <person name="Sykes S."/>
            <person name="Tran B."/>
            <person name="Walsh L."/>
            <person name="Xia Y."/>
            <person name="Yang J."/>
            <person name="Young S."/>
            <person name="Zeng Q."/>
            <person name="Zheng X."/>
            <person name="Stephens R."/>
            <person name="Nusbaum C."/>
            <person name="Birren B.W."/>
            <person name="Azadi P."/>
            <person name="Lempicki R.A."/>
            <person name="Cuomo C.A."/>
            <person name="Kovacs J.A."/>
        </authorList>
    </citation>
    <scope>NUCLEOTIDE SEQUENCE [LARGE SCALE GENOMIC DNA]</scope>
    <source>
        <strain evidence="9">RU7</strain>
    </source>
</reference>
<gene>
    <name evidence="8" type="ORF">T551_01820</name>
</gene>
<evidence type="ECO:0000256" key="5">
    <source>
        <dbReference type="ARBA" id="ARBA00023015"/>
    </source>
</evidence>
<keyword evidence="2" id="KW-0479">Metal-binding</keyword>
<keyword evidence="3" id="KW-0863">Zinc-finger</keyword>
<keyword evidence="4" id="KW-0862">Zinc</keyword>
<evidence type="ECO:0000256" key="1">
    <source>
        <dbReference type="ARBA" id="ARBA00007416"/>
    </source>
</evidence>
<evidence type="ECO:0000256" key="4">
    <source>
        <dbReference type="ARBA" id="ARBA00022833"/>
    </source>
</evidence>
<evidence type="ECO:0000256" key="3">
    <source>
        <dbReference type="ARBA" id="ARBA00022771"/>
    </source>
</evidence>
<evidence type="ECO:0000313" key="9">
    <source>
        <dbReference type="Proteomes" id="UP000053447"/>
    </source>
</evidence>
<organism evidence="8 9">
    <name type="scientific">Pneumocystis jirovecii (strain RU7)</name>
    <name type="common">Human pneumocystis pneumonia agent</name>
    <dbReference type="NCBI Taxonomy" id="1408657"/>
    <lineage>
        <taxon>Eukaryota</taxon>
        <taxon>Fungi</taxon>
        <taxon>Dikarya</taxon>
        <taxon>Ascomycota</taxon>
        <taxon>Taphrinomycotina</taxon>
        <taxon>Pneumocystomycetes</taxon>
        <taxon>Pneumocystaceae</taxon>
        <taxon>Pneumocystis</taxon>
    </lineage>
</organism>
<accession>A0A0W4ZQ86</accession>
<dbReference type="PANTHER" id="PTHR22597">
    <property type="entry name" value="POLYCOMB GROUP PROTEIN"/>
    <property type="match status" value="1"/>
</dbReference>
<dbReference type="GO" id="GO:0016586">
    <property type="term" value="C:RSC-type complex"/>
    <property type="evidence" value="ECO:0007669"/>
    <property type="project" value="TreeGrafter"/>
</dbReference>
<dbReference type="OrthoDB" id="166746at2759"/>
<proteinExistence type="inferred from homology"/>
<dbReference type="GeneID" id="28940338"/>
<evidence type="ECO:0000259" key="7">
    <source>
        <dbReference type="Pfam" id="PF09733"/>
    </source>
</evidence>
<comment type="caution">
    <text evidence="8">The sequence shown here is derived from an EMBL/GenBank/DDBJ whole genome shotgun (WGS) entry which is preliminary data.</text>
</comment>
<dbReference type="VEuPathDB" id="FungiDB:T551_01820"/>
<dbReference type="InterPro" id="IPR019135">
    <property type="entry name" value="Polycomb_protein_VEFS-Box"/>
</dbReference>
<dbReference type="eggNOG" id="KOG2350">
    <property type="taxonomic scope" value="Eukaryota"/>
</dbReference>
<comment type="similarity">
    <text evidence="1">Belongs to the VEFS (VRN2-EMF2-FIS2-SU(Z)12) family.</text>
</comment>
<evidence type="ECO:0000313" key="8">
    <source>
        <dbReference type="EMBL" id="KTW30537.1"/>
    </source>
</evidence>
<dbReference type="PANTHER" id="PTHR22597:SF0">
    <property type="entry name" value="POLYCOMB PROTEIN SUZ12"/>
    <property type="match status" value="1"/>
</dbReference>
<dbReference type="STRING" id="1408657.A0A0W4ZQ86"/>
<name>A0A0W4ZQ86_PNEJ7</name>
<dbReference type="AlphaFoldDB" id="A0A0W4ZQ86"/>
<dbReference type="EMBL" id="LFWA01000007">
    <property type="protein sequence ID" value="KTW30537.1"/>
    <property type="molecule type" value="Genomic_DNA"/>
</dbReference>
<keyword evidence="5" id="KW-0805">Transcription regulation</keyword>
<evidence type="ECO:0000256" key="6">
    <source>
        <dbReference type="ARBA" id="ARBA00023163"/>
    </source>
</evidence>
<protein>
    <recommendedName>
        <fullName evidence="7">Polycomb protein VEFS-Box domain-containing protein</fullName>
    </recommendedName>
</protein>
<dbReference type="CDD" id="cd21552">
    <property type="entry name" value="VEFS-box_ctSUZ12-like"/>
    <property type="match status" value="1"/>
</dbReference>
<dbReference type="GO" id="GO:0031490">
    <property type="term" value="F:chromatin DNA binding"/>
    <property type="evidence" value="ECO:0007669"/>
    <property type="project" value="TreeGrafter"/>
</dbReference>
<evidence type="ECO:0000256" key="2">
    <source>
        <dbReference type="ARBA" id="ARBA00022723"/>
    </source>
</evidence>
<dbReference type="GO" id="GO:0008270">
    <property type="term" value="F:zinc ion binding"/>
    <property type="evidence" value="ECO:0007669"/>
    <property type="project" value="UniProtKB-KW"/>
</dbReference>
<feature type="domain" description="Polycomb protein VEFS-Box" evidence="7">
    <location>
        <begin position="440"/>
        <end position="546"/>
    </location>
</feature>